<sequence length="267" mass="28572">VVDEDGTPLPDTRLTVVHAGSARYFEAHADANGHFSVGPLPEALYTLAASHPGKLPIWLQELGATALEEDLVMHPPRRIVGQVLDGERPVPGATVVEQDGERLTVTDAQGRFTFDDLLPSTYALNAEQGGERAFEQVELTEHQSEAEVTLHLGTAFFLEATVRDTAGHPVAGASVVTLGRDGPDLTYGMESGQLLHESDAQGRVRLGPLLARPYEFKVSAERLLDFSLEKTVARGDPPLEFVLSPAVVVEGQVTDAEGHPVADASLS</sequence>
<dbReference type="EMBL" id="RAWB01001114">
    <property type="protein sequence ID" value="RKH34089.1"/>
    <property type="molecule type" value="Genomic_DNA"/>
</dbReference>
<dbReference type="AlphaFoldDB" id="A0A3A8MS82"/>
<protein>
    <submittedName>
        <fullName evidence="1">Carboxypeptidase regulatory-like domain-containing protein</fullName>
    </submittedName>
</protein>
<dbReference type="SUPFAM" id="SSF49464">
    <property type="entry name" value="Carboxypeptidase regulatory domain-like"/>
    <property type="match status" value="2"/>
</dbReference>
<dbReference type="Gene3D" id="2.60.40.1120">
    <property type="entry name" value="Carboxypeptidase-like, regulatory domain"/>
    <property type="match status" value="1"/>
</dbReference>
<keyword evidence="1" id="KW-0121">Carboxypeptidase</keyword>
<keyword evidence="1" id="KW-0378">Hydrolase</keyword>
<dbReference type="GO" id="GO:0030246">
    <property type="term" value="F:carbohydrate binding"/>
    <property type="evidence" value="ECO:0007669"/>
    <property type="project" value="InterPro"/>
</dbReference>
<accession>A0A3A8MS82</accession>
<dbReference type="RefSeq" id="WP_147451711.1">
    <property type="nucleotide sequence ID" value="NZ_RAWB01001114.1"/>
</dbReference>
<dbReference type="Proteomes" id="UP000272888">
    <property type="component" value="Unassembled WGS sequence"/>
</dbReference>
<feature type="non-terminal residue" evidence="1">
    <location>
        <position position="267"/>
    </location>
</feature>
<dbReference type="Pfam" id="PF13620">
    <property type="entry name" value="CarboxypepD_reg"/>
    <property type="match status" value="2"/>
</dbReference>
<dbReference type="InterPro" id="IPR013784">
    <property type="entry name" value="Carb-bd-like_fold"/>
</dbReference>
<keyword evidence="1" id="KW-0645">Protease</keyword>
<gene>
    <name evidence="1" type="ORF">D7V93_43675</name>
</gene>
<evidence type="ECO:0000313" key="2">
    <source>
        <dbReference type="Proteomes" id="UP000272888"/>
    </source>
</evidence>
<reference evidence="2" key="1">
    <citation type="submission" date="2018-09" db="EMBL/GenBank/DDBJ databases">
        <authorList>
            <person name="Livingstone P.G."/>
            <person name="Whitworth D.E."/>
        </authorList>
    </citation>
    <scope>NUCLEOTIDE SEQUENCE [LARGE SCALE GENOMIC DNA]</scope>
    <source>
        <strain evidence="2">CA051B</strain>
    </source>
</reference>
<organism evidence="1 2">
    <name type="scientific">Corallococcus llansteffanensis</name>
    <dbReference type="NCBI Taxonomy" id="2316731"/>
    <lineage>
        <taxon>Bacteria</taxon>
        <taxon>Pseudomonadati</taxon>
        <taxon>Myxococcota</taxon>
        <taxon>Myxococcia</taxon>
        <taxon>Myxococcales</taxon>
        <taxon>Cystobacterineae</taxon>
        <taxon>Myxococcaceae</taxon>
        <taxon>Corallococcus</taxon>
    </lineage>
</organism>
<feature type="non-terminal residue" evidence="1">
    <location>
        <position position="1"/>
    </location>
</feature>
<dbReference type="InterPro" id="IPR008969">
    <property type="entry name" value="CarboxyPept-like_regulatory"/>
</dbReference>
<dbReference type="GO" id="GO:0004180">
    <property type="term" value="F:carboxypeptidase activity"/>
    <property type="evidence" value="ECO:0007669"/>
    <property type="project" value="UniProtKB-KW"/>
</dbReference>
<name>A0A3A8MS82_9BACT</name>
<dbReference type="SUPFAM" id="SSF49452">
    <property type="entry name" value="Starch-binding domain-like"/>
    <property type="match status" value="1"/>
</dbReference>
<proteinExistence type="predicted"/>
<keyword evidence="2" id="KW-1185">Reference proteome</keyword>
<evidence type="ECO:0000313" key="1">
    <source>
        <dbReference type="EMBL" id="RKH34089.1"/>
    </source>
</evidence>
<comment type="caution">
    <text evidence="1">The sequence shown here is derived from an EMBL/GenBank/DDBJ whole genome shotgun (WGS) entry which is preliminary data.</text>
</comment>